<gene>
    <name evidence="6" type="ORF">CPB84DRAFT_1814291</name>
</gene>
<sequence length="487" mass="52970">MSAITSTPRILIVGSGPSGLIAALTLARNGVPVRVIEKTTTNRIGQRGAGVMPRSLELYEMLGILPQVLQHSVPVPKICMYKMPEGVEVVNEVYVSPPAKPTPARPYLNPRLIGQDNLDKILQAELQKFGVPVELGQFEDHVDVELLRHPLEDLSVEPILEKASYRWVVGADGAKGVVRKLLELSFVGETIEQNSWSSIRPTETPGLFNFIAGGAKLVNHAEICSSDDNLRQFLKEQTGNREDIKWGAVVCVSHFRVNVHMADQFQKGRVFVAGDAAHVHSLTGGQGMNTGVQDASNLSWKLALVEKGLANQPYRSGDLHQLNVNYRGSSITVDQDVAAHGEPQKKGSSYHIEDGDVVHAGDRAPDASGLIKVGSEQGPVRLFGLLNPARHTVLIFADKIDYKSTLTNLEKYVKELVRPVIITKAGSEFSTPMADVFEDHDGYAHEAYKGPEGTTGIFAIRPDGVVGCRAGNTSGLDEYFEKIFGAL</sequence>
<evidence type="ECO:0000313" key="7">
    <source>
        <dbReference type="Proteomes" id="UP000724874"/>
    </source>
</evidence>
<dbReference type="AlphaFoldDB" id="A0A9P5NSB3"/>
<dbReference type="InterPro" id="IPR050641">
    <property type="entry name" value="RIFMO-like"/>
</dbReference>
<name>A0A9P5NSB3_GYMJU</name>
<dbReference type="GO" id="GO:0071949">
    <property type="term" value="F:FAD binding"/>
    <property type="evidence" value="ECO:0007669"/>
    <property type="project" value="InterPro"/>
</dbReference>
<dbReference type="PANTHER" id="PTHR43004">
    <property type="entry name" value="TRK SYSTEM POTASSIUM UPTAKE PROTEIN"/>
    <property type="match status" value="1"/>
</dbReference>
<feature type="domain" description="FAD-binding" evidence="5">
    <location>
        <begin position="10"/>
        <end position="195"/>
    </location>
</feature>
<dbReference type="InterPro" id="IPR036188">
    <property type="entry name" value="FAD/NAD-bd_sf"/>
</dbReference>
<dbReference type="OrthoDB" id="2690153at2759"/>
<feature type="domain" description="FAD-binding" evidence="5">
    <location>
        <begin position="248"/>
        <end position="311"/>
    </location>
</feature>
<dbReference type="Gene3D" id="3.30.70.2450">
    <property type="match status" value="1"/>
</dbReference>
<comment type="caution">
    <text evidence="6">The sequence shown here is derived from an EMBL/GenBank/DDBJ whole genome shotgun (WGS) entry which is preliminary data.</text>
</comment>
<dbReference type="EMBL" id="JADNYJ010000024">
    <property type="protein sequence ID" value="KAF8905056.1"/>
    <property type="molecule type" value="Genomic_DNA"/>
</dbReference>
<dbReference type="Pfam" id="PF01494">
    <property type="entry name" value="FAD_binding_3"/>
    <property type="match status" value="2"/>
</dbReference>
<protein>
    <recommendedName>
        <fullName evidence="5">FAD-binding domain-containing protein</fullName>
    </recommendedName>
</protein>
<evidence type="ECO:0000256" key="3">
    <source>
        <dbReference type="ARBA" id="ARBA00022827"/>
    </source>
</evidence>
<dbReference type="Proteomes" id="UP000724874">
    <property type="component" value="Unassembled WGS sequence"/>
</dbReference>
<dbReference type="GO" id="GO:0016709">
    <property type="term" value="F:oxidoreductase activity, acting on paired donors, with incorporation or reduction of molecular oxygen, NAD(P)H as one donor, and incorporation of one atom of oxygen"/>
    <property type="evidence" value="ECO:0007669"/>
    <property type="project" value="UniProtKB-ARBA"/>
</dbReference>
<dbReference type="PANTHER" id="PTHR43004:SF19">
    <property type="entry name" value="BINDING MONOOXYGENASE, PUTATIVE (JCVI)-RELATED"/>
    <property type="match status" value="1"/>
</dbReference>
<keyword evidence="4" id="KW-0560">Oxidoreductase</keyword>
<evidence type="ECO:0000256" key="4">
    <source>
        <dbReference type="ARBA" id="ARBA00023002"/>
    </source>
</evidence>
<reference evidence="6" key="1">
    <citation type="submission" date="2020-11" db="EMBL/GenBank/DDBJ databases">
        <authorList>
            <consortium name="DOE Joint Genome Institute"/>
            <person name="Ahrendt S."/>
            <person name="Riley R."/>
            <person name="Andreopoulos W."/>
            <person name="LaButti K."/>
            <person name="Pangilinan J."/>
            <person name="Ruiz-duenas F.J."/>
            <person name="Barrasa J.M."/>
            <person name="Sanchez-Garcia M."/>
            <person name="Camarero S."/>
            <person name="Miyauchi S."/>
            <person name="Serrano A."/>
            <person name="Linde D."/>
            <person name="Babiker R."/>
            <person name="Drula E."/>
            <person name="Ayuso-Fernandez I."/>
            <person name="Pacheco R."/>
            <person name="Padilla G."/>
            <person name="Ferreira P."/>
            <person name="Barriuso J."/>
            <person name="Kellner H."/>
            <person name="Castanera R."/>
            <person name="Alfaro M."/>
            <person name="Ramirez L."/>
            <person name="Pisabarro A.G."/>
            <person name="Kuo A."/>
            <person name="Tritt A."/>
            <person name="Lipzen A."/>
            <person name="He G."/>
            <person name="Yan M."/>
            <person name="Ng V."/>
            <person name="Cullen D."/>
            <person name="Martin F."/>
            <person name="Rosso M.-N."/>
            <person name="Henrissat B."/>
            <person name="Hibbett D."/>
            <person name="Martinez A.T."/>
            <person name="Grigoriev I.V."/>
        </authorList>
    </citation>
    <scope>NUCLEOTIDE SEQUENCE</scope>
    <source>
        <strain evidence="6">AH 44721</strain>
    </source>
</reference>
<keyword evidence="3" id="KW-0274">FAD</keyword>
<evidence type="ECO:0000259" key="5">
    <source>
        <dbReference type="Pfam" id="PF01494"/>
    </source>
</evidence>
<dbReference type="InterPro" id="IPR002938">
    <property type="entry name" value="FAD-bd"/>
</dbReference>
<dbReference type="PRINTS" id="PR00420">
    <property type="entry name" value="RNGMNOXGNASE"/>
</dbReference>
<dbReference type="Gene3D" id="3.40.30.120">
    <property type="match status" value="1"/>
</dbReference>
<evidence type="ECO:0000256" key="1">
    <source>
        <dbReference type="ARBA" id="ARBA00001974"/>
    </source>
</evidence>
<keyword evidence="2" id="KW-0285">Flavoprotein</keyword>
<evidence type="ECO:0000313" key="6">
    <source>
        <dbReference type="EMBL" id="KAF8905056.1"/>
    </source>
</evidence>
<dbReference type="SUPFAM" id="SSF51905">
    <property type="entry name" value="FAD/NAD(P)-binding domain"/>
    <property type="match status" value="1"/>
</dbReference>
<organism evidence="6 7">
    <name type="scientific">Gymnopilus junonius</name>
    <name type="common">Spectacular rustgill mushroom</name>
    <name type="synonym">Gymnopilus spectabilis subsp. junonius</name>
    <dbReference type="NCBI Taxonomy" id="109634"/>
    <lineage>
        <taxon>Eukaryota</taxon>
        <taxon>Fungi</taxon>
        <taxon>Dikarya</taxon>
        <taxon>Basidiomycota</taxon>
        <taxon>Agaricomycotina</taxon>
        <taxon>Agaricomycetes</taxon>
        <taxon>Agaricomycetidae</taxon>
        <taxon>Agaricales</taxon>
        <taxon>Agaricineae</taxon>
        <taxon>Hymenogastraceae</taxon>
        <taxon>Gymnopilus</taxon>
    </lineage>
</organism>
<evidence type="ECO:0000256" key="2">
    <source>
        <dbReference type="ARBA" id="ARBA00022630"/>
    </source>
</evidence>
<dbReference type="Gene3D" id="3.50.50.60">
    <property type="entry name" value="FAD/NAD(P)-binding domain"/>
    <property type="match status" value="1"/>
</dbReference>
<accession>A0A9P5NSB3</accession>
<keyword evidence="7" id="KW-1185">Reference proteome</keyword>
<proteinExistence type="predicted"/>
<comment type="cofactor">
    <cofactor evidence="1">
        <name>FAD</name>
        <dbReference type="ChEBI" id="CHEBI:57692"/>
    </cofactor>
</comment>